<evidence type="ECO:0000313" key="4">
    <source>
        <dbReference type="Proteomes" id="UP000217083"/>
    </source>
</evidence>
<feature type="transmembrane region" description="Helical" evidence="1">
    <location>
        <begin position="1030"/>
        <end position="1048"/>
    </location>
</feature>
<feature type="transmembrane region" description="Helical" evidence="1">
    <location>
        <begin position="425"/>
        <end position="443"/>
    </location>
</feature>
<feature type="transmembrane region" description="Helical" evidence="1">
    <location>
        <begin position="449"/>
        <end position="472"/>
    </location>
</feature>
<organism evidence="3 4">
    <name type="scientific">Lottiidibacillus patelloidae</name>
    <dbReference type="NCBI Taxonomy" id="2670334"/>
    <lineage>
        <taxon>Bacteria</taxon>
        <taxon>Bacillati</taxon>
        <taxon>Bacillota</taxon>
        <taxon>Bacilli</taxon>
        <taxon>Bacillales</taxon>
        <taxon>Bacillaceae</taxon>
        <taxon>Lottiidibacillus</taxon>
    </lineage>
</organism>
<feature type="transmembrane region" description="Helical" evidence="1">
    <location>
        <begin position="767"/>
        <end position="788"/>
    </location>
</feature>
<feature type="transmembrane region" description="Helical" evidence="1">
    <location>
        <begin position="215"/>
        <end position="235"/>
    </location>
</feature>
<name>A0A263BVL6_9BACI</name>
<feature type="transmembrane region" description="Helical" evidence="1">
    <location>
        <begin position="1007"/>
        <end position="1024"/>
    </location>
</feature>
<dbReference type="Proteomes" id="UP000217083">
    <property type="component" value="Unassembled WGS sequence"/>
</dbReference>
<feature type="transmembrane region" description="Helical" evidence="1">
    <location>
        <begin position="819"/>
        <end position="839"/>
    </location>
</feature>
<feature type="transmembrane region" description="Helical" evidence="1">
    <location>
        <begin position="533"/>
        <end position="552"/>
    </location>
</feature>
<protein>
    <recommendedName>
        <fullName evidence="2">DUF2157 domain-containing protein</fullName>
    </recommendedName>
</protein>
<dbReference type="Pfam" id="PF09925">
    <property type="entry name" value="DUF2157"/>
    <property type="match status" value="1"/>
</dbReference>
<keyword evidence="1" id="KW-0472">Membrane</keyword>
<feature type="transmembrane region" description="Helical" evidence="1">
    <location>
        <begin position="921"/>
        <end position="939"/>
    </location>
</feature>
<feature type="transmembrane region" description="Helical" evidence="1">
    <location>
        <begin position="795"/>
        <end position="813"/>
    </location>
</feature>
<feature type="transmembrane region" description="Helical" evidence="1">
    <location>
        <begin position="1055"/>
        <end position="1075"/>
    </location>
</feature>
<feature type="transmembrane region" description="Helical" evidence="1">
    <location>
        <begin position="951"/>
        <end position="973"/>
    </location>
</feature>
<evidence type="ECO:0000256" key="1">
    <source>
        <dbReference type="SAM" id="Phobius"/>
    </source>
</evidence>
<evidence type="ECO:0000313" key="3">
    <source>
        <dbReference type="EMBL" id="OZM57592.1"/>
    </source>
</evidence>
<feature type="transmembrane region" description="Helical" evidence="1">
    <location>
        <begin position="181"/>
        <end position="203"/>
    </location>
</feature>
<feature type="transmembrane region" description="Helical" evidence="1">
    <location>
        <begin position="737"/>
        <end position="755"/>
    </location>
</feature>
<feature type="transmembrane region" description="Helical" evidence="1">
    <location>
        <begin position="155"/>
        <end position="175"/>
    </location>
</feature>
<feature type="transmembrane region" description="Helical" evidence="1">
    <location>
        <begin position="1081"/>
        <end position="1100"/>
    </location>
</feature>
<feature type="transmembrane region" description="Helical" evidence="1">
    <location>
        <begin position="979"/>
        <end position="995"/>
    </location>
</feature>
<feature type="transmembrane region" description="Helical" evidence="1">
    <location>
        <begin position="241"/>
        <end position="260"/>
    </location>
</feature>
<dbReference type="RefSeq" id="WP_094922373.1">
    <property type="nucleotide sequence ID" value="NZ_NPIA01000002.1"/>
</dbReference>
<feature type="transmembrane region" description="Helical" evidence="1">
    <location>
        <begin position="342"/>
        <end position="359"/>
    </location>
</feature>
<reference evidence="4" key="1">
    <citation type="submission" date="2017-08" db="EMBL/GenBank/DDBJ databases">
        <authorList>
            <person name="Huang Z."/>
        </authorList>
    </citation>
    <scope>NUCLEOTIDE SEQUENCE [LARGE SCALE GENOMIC DNA]</scope>
    <source>
        <strain evidence="4">SA5d-4</strain>
    </source>
</reference>
<feature type="transmembrane region" description="Helical" evidence="1">
    <location>
        <begin position="124"/>
        <end position="143"/>
    </location>
</feature>
<sequence>MYSKHIRKQIFEEEILKLESNNYISEVEKESLLSRYSTYYSERKRVEIEGEEKARASVVQKEREMILRRKALEEEQYKKLQTKIKTPEQIRERNITWMLVLGTLLLLLGGLVLATNNWDEMTPLLKTLSIGFVSGLFYSLHLFTGKKLKIAKTAFAFLTLGSLFIPITIISAGYFELFGHWFSLAGAGKYLYLAIGLGVTLPVYFKHGMSTQSRFYVWLSYISLSLTVAFFIASFYPSKDIFYISVLLFNVVLLVVHRKLKDKKNIFAKDLPLYAQGNLALSTLLLFTVFYNEDAFFGINVILTAMIYLFVLFSSKRHENHYVFTVLFIYGAYMVIENTALQVFDLALLSSFGFLFVGLANKQIDENLKKLLNYTSAFVSLFAFIFVTGKAILFYDEYTTLLLAVSYLLLSLNYGFLAHILKKKLFNYTAVFFLTLTGVQLLWQLDKIITLHVTPIGYVLLGVILYIVLYVYNQWELTMAFKFPSLVLSLITMVVGIYNLYIYGYWTVVIASLLLFALVTFKVAAEFVKVKEYFYFISALSIYSALIVLYPLSLDHFVSYTKLIPFHGHLIFVSLIGVGVSFGLRNLNVNELTNSLNWLGLILYSFSLVLLINDILTMNLMVPLYLAIGTYLTARMGHLTKINAFYYISSVAFAVGYVTLMVFNFRFSVDSGFAFFIIGPILLLIVSRIYKQEYFVMSQLNTFGIFAITLLTFENTLLLIIISAIIIYCFTIINKPLLKVIYLYVSLTMLPIILYSTKVSFAITDSFYHVPFIFFISSIVFFILSYYLRTWAKLVLFYSLVFSGIGLSLHFVSPIEETTFTLITLFFYIILTISMTIYAKLDLLALIPLLISIGFAEKLSGFYSFSEEHELITYTVLFFAITLIGQKLYKKLFTEKFIDMFAVVGFVYLAFIYHLVAKFEMHIIVELLPSMLIVYYFYSQINRLDGLSSKVVKTITYVSVLVPYYKILSYIAVPKLLEMEAIVLPWIVLLIFFSMKTWKEKEKEMNIIQWFGLIITAGFIVQDALASNTIYDAFIIGILSLSAIFYGFSKKLKSYFIIGSVVLLLTILIQTKPFWGNMPWWIYLIVAGSLLIGVGSYHEWKKQRGDTQKEPKWKAIWKKWK</sequence>
<evidence type="ECO:0000259" key="2">
    <source>
        <dbReference type="Pfam" id="PF09925"/>
    </source>
</evidence>
<feature type="transmembrane region" description="Helical" evidence="1">
    <location>
        <begin position="371"/>
        <end position="395"/>
    </location>
</feature>
<feature type="transmembrane region" description="Helical" evidence="1">
    <location>
        <begin position="846"/>
        <end position="865"/>
    </location>
</feature>
<feature type="transmembrane region" description="Helical" evidence="1">
    <location>
        <begin position="95"/>
        <end position="118"/>
    </location>
</feature>
<gene>
    <name evidence="3" type="ORF">CIB95_04270</name>
</gene>
<feature type="transmembrane region" description="Helical" evidence="1">
    <location>
        <begin position="702"/>
        <end position="730"/>
    </location>
</feature>
<proteinExistence type="predicted"/>
<feature type="transmembrane region" description="Helical" evidence="1">
    <location>
        <begin position="296"/>
        <end position="313"/>
    </location>
</feature>
<feature type="transmembrane region" description="Helical" evidence="1">
    <location>
        <begin position="401"/>
        <end position="418"/>
    </location>
</feature>
<reference evidence="3 4" key="2">
    <citation type="submission" date="2017-09" db="EMBL/GenBank/DDBJ databases">
        <title>Bacillus patelloidae sp. nov., isolated from the intestinal tract of a marine limpet.</title>
        <authorList>
            <person name="Liu R."/>
            <person name="Dong C."/>
            <person name="Shao Z."/>
        </authorList>
    </citation>
    <scope>NUCLEOTIDE SEQUENCE [LARGE SCALE GENOMIC DNA]</scope>
    <source>
        <strain evidence="3 4">SA5d-4</strain>
    </source>
</reference>
<feature type="transmembrane region" description="Helical" evidence="1">
    <location>
        <begin position="672"/>
        <end position="690"/>
    </location>
</feature>
<keyword evidence="1" id="KW-1133">Transmembrane helix</keyword>
<feature type="transmembrane region" description="Helical" evidence="1">
    <location>
        <begin position="644"/>
        <end position="665"/>
    </location>
</feature>
<feature type="transmembrane region" description="Helical" evidence="1">
    <location>
        <begin position="479"/>
        <end position="497"/>
    </location>
</feature>
<feature type="transmembrane region" description="Helical" evidence="1">
    <location>
        <begin position="272"/>
        <end position="290"/>
    </location>
</feature>
<dbReference type="InterPro" id="IPR018677">
    <property type="entry name" value="DUF2157"/>
</dbReference>
<dbReference type="EMBL" id="NPIA01000002">
    <property type="protein sequence ID" value="OZM57592.1"/>
    <property type="molecule type" value="Genomic_DNA"/>
</dbReference>
<accession>A0A263BVL6</accession>
<feature type="transmembrane region" description="Helical" evidence="1">
    <location>
        <begin position="503"/>
        <end position="521"/>
    </location>
</feature>
<feature type="transmembrane region" description="Helical" evidence="1">
    <location>
        <begin position="564"/>
        <end position="584"/>
    </location>
</feature>
<feature type="transmembrane region" description="Helical" evidence="1">
    <location>
        <begin position="320"/>
        <end position="336"/>
    </location>
</feature>
<dbReference type="AlphaFoldDB" id="A0A263BVL6"/>
<feature type="transmembrane region" description="Helical" evidence="1">
    <location>
        <begin position="896"/>
        <end position="915"/>
    </location>
</feature>
<feature type="transmembrane region" description="Helical" evidence="1">
    <location>
        <begin position="871"/>
        <end position="889"/>
    </location>
</feature>
<keyword evidence="1" id="KW-0812">Transmembrane</keyword>
<comment type="caution">
    <text evidence="3">The sequence shown here is derived from an EMBL/GenBank/DDBJ whole genome shotgun (WGS) entry which is preliminary data.</text>
</comment>
<feature type="domain" description="DUF2157" evidence="2">
    <location>
        <begin position="69"/>
        <end position="204"/>
    </location>
</feature>
<keyword evidence="4" id="KW-1185">Reference proteome</keyword>
<feature type="transmembrane region" description="Helical" evidence="1">
    <location>
        <begin position="596"/>
        <end position="616"/>
    </location>
</feature>